<evidence type="ECO:0000313" key="3">
    <source>
        <dbReference type="Proteomes" id="UP000800041"/>
    </source>
</evidence>
<feature type="compositionally biased region" description="Polar residues" evidence="1">
    <location>
        <begin position="70"/>
        <end position="82"/>
    </location>
</feature>
<dbReference type="EMBL" id="ML977140">
    <property type="protein sequence ID" value="KAF1991044.1"/>
    <property type="molecule type" value="Genomic_DNA"/>
</dbReference>
<dbReference type="InterPro" id="IPR024368">
    <property type="entry name" value="Ecl1/2/3"/>
</dbReference>
<protein>
    <recommendedName>
        <fullName evidence="4">Life-span regulatory factor domain-containing protein</fullName>
    </recommendedName>
</protein>
<evidence type="ECO:0000313" key="2">
    <source>
        <dbReference type="EMBL" id="KAF1991044.1"/>
    </source>
</evidence>
<organism evidence="2 3">
    <name type="scientific">Aulographum hederae CBS 113979</name>
    <dbReference type="NCBI Taxonomy" id="1176131"/>
    <lineage>
        <taxon>Eukaryota</taxon>
        <taxon>Fungi</taxon>
        <taxon>Dikarya</taxon>
        <taxon>Ascomycota</taxon>
        <taxon>Pezizomycotina</taxon>
        <taxon>Dothideomycetes</taxon>
        <taxon>Pleosporomycetidae</taxon>
        <taxon>Aulographales</taxon>
        <taxon>Aulographaceae</taxon>
    </lineage>
</organism>
<dbReference type="Proteomes" id="UP000800041">
    <property type="component" value="Unassembled WGS sequence"/>
</dbReference>
<sequence length="145" mass="16078">MDWVHHYCLWCDRQTAEGTYCSQACRLADLEKAIVSEPASPSSYASTPLGHSSSMSQSSSQGFHLPPAYNFSSRSKTGQNTPAAHRSSHSMDPTQQSYFSSASSTTSTHQASMSQAVTNQAIYQLRDYVNSFDQIRDVRRRSTLL</sequence>
<feature type="compositionally biased region" description="Low complexity" evidence="1">
    <location>
        <begin position="52"/>
        <end position="61"/>
    </location>
</feature>
<feature type="compositionally biased region" description="Low complexity" evidence="1">
    <location>
        <begin position="94"/>
        <end position="112"/>
    </location>
</feature>
<dbReference type="OrthoDB" id="2563506at2759"/>
<accession>A0A6G1HDA1</accession>
<evidence type="ECO:0008006" key="4">
    <source>
        <dbReference type="Google" id="ProtNLM"/>
    </source>
</evidence>
<feature type="compositionally biased region" description="Polar residues" evidence="1">
    <location>
        <begin position="39"/>
        <end position="51"/>
    </location>
</feature>
<dbReference type="Pfam" id="PF12855">
    <property type="entry name" value="Ecl1"/>
    <property type="match status" value="1"/>
</dbReference>
<gene>
    <name evidence="2" type="ORF">K402DRAFT_323272</name>
</gene>
<feature type="region of interest" description="Disordered" evidence="1">
    <location>
        <begin position="39"/>
        <end position="112"/>
    </location>
</feature>
<proteinExistence type="predicted"/>
<keyword evidence="3" id="KW-1185">Reference proteome</keyword>
<reference evidence="2" key="1">
    <citation type="journal article" date="2020" name="Stud. Mycol.">
        <title>101 Dothideomycetes genomes: a test case for predicting lifestyles and emergence of pathogens.</title>
        <authorList>
            <person name="Haridas S."/>
            <person name="Albert R."/>
            <person name="Binder M."/>
            <person name="Bloem J."/>
            <person name="Labutti K."/>
            <person name="Salamov A."/>
            <person name="Andreopoulos B."/>
            <person name="Baker S."/>
            <person name="Barry K."/>
            <person name="Bills G."/>
            <person name="Bluhm B."/>
            <person name="Cannon C."/>
            <person name="Castanera R."/>
            <person name="Culley D."/>
            <person name="Daum C."/>
            <person name="Ezra D."/>
            <person name="Gonzalez J."/>
            <person name="Henrissat B."/>
            <person name="Kuo A."/>
            <person name="Liang C."/>
            <person name="Lipzen A."/>
            <person name="Lutzoni F."/>
            <person name="Magnuson J."/>
            <person name="Mondo S."/>
            <person name="Nolan M."/>
            <person name="Ohm R."/>
            <person name="Pangilinan J."/>
            <person name="Park H.-J."/>
            <person name="Ramirez L."/>
            <person name="Alfaro M."/>
            <person name="Sun H."/>
            <person name="Tritt A."/>
            <person name="Yoshinaga Y."/>
            <person name="Zwiers L.-H."/>
            <person name="Turgeon B."/>
            <person name="Goodwin S."/>
            <person name="Spatafora J."/>
            <person name="Crous P."/>
            <person name="Grigoriev I."/>
        </authorList>
    </citation>
    <scope>NUCLEOTIDE SEQUENCE</scope>
    <source>
        <strain evidence="2">CBS 113979</strain>
    </source>
</reference>
<evidence type="ECO:0000256" key="1">
    <source>
        <dbReference type="SAM" id="MobiDB-lite"/>
    </source>
</evidence>
<name>A0A6G1HDA1_9PEZI</name>
<dbReference type="AlphaFoldDB" id="A0A6G1HDA1"/>